<dbReference type="Proteomes" id="UP000198740">
    <property type="component" value="Unassembled WGS sequence"/>
</dbReference>
<keyword evidence="2" id="KW-1185">Reference proteome</keyword>
<dbReference type="EMBL" id="FNKM01000002">
    <property type="protein sequence ID" value="SDR18900.1"/>
    <property type="molecule type" value="Genomic_DNA"/>
</dbReference>
<evidence type="ECO:0000313" key="1">
    <source>
        <dbReference type="EMBL" id="SDR18900.1"/>
    </source>
</evidence>
<accession>A0ABY0TP62</accession>
<gene>
    <name evidence="1" type="ORF">SAMN04490186_3877</name>
</gene>
<organism evidence="1 2">
    <name type="scientific">Pseudomonas grimontii</name>
    <dbReference type="NCBI Taxonomy" id="129847"/>
    <lineage>
        <taxon>Bacteria</taxon>
        <taxon>Pseudomonadati</taxon>
        <taxon>Pseudomonadota</taxon>
        <taxon>Gammaproteobacteria</taxon>
        <taxon>Pseudomonadales</taxon>
        <taxon>Pseudomonadaceae</taxon>
        <taxon>Pseudomonas</taxon>
    </lineage>
</organism>
<sequence>MVVCIQAPVEERIRDLVVDAIAGQMEACIQDLVVDSTRVQAAAFTPDLVADSTRALVVVCIRAPAEDSMPAQEEECTLALMPPLI</sequence>
<comment type="caution">
    <text evidence="1">The sequence shown here is derived from an EMBL/GenBank/DDBJ whole genome shotgun (WGS) entry which is preliminary data.</text>
</comment>
<reference evidence="1 2" key="1">
    <citation type="submission" date="2016-10" db="EMBL/GenBank/DDBJ databases">
        <authorList>
            <person name="Varghese N."/>
            <person name="Submissions S."/>
        </authorList>
    </citation>
    <scope>NUCLEOTIDE SEQUENCE [LARGE SCALE GENOMIC DNA]</scope>
    <source>
        <strain evidence="1 2">BS2976</strain>
    </source>
</reference>
<name>A0ABY0TP62_9PSED</name>
<proteinExistence type="predicted"/>
<protein>
    <submittedName>
        <fullName evidence="1">Uncharacterized protein</fullName>
    </submittedName>
</protein>
<evidence type="ECO:0000313" key="2">
    <source>
        <dbReference type="Proteomes" id="UP000198740"/>
    </source>
</evidence>